<organism evidence="1 2">
    <name type="scientific">Anoxybacillus flavithermus NBRC 109594</name>
    <dbReference type="NCBI Taxonomy" id="1315967"/>
    <lineage>
        <taxon>Bacteria</taxon>
        <taxon>Bacillati</taxon>
        <taxon>Bacillota</taxon>
        <taxon>Bacilli</taxon>
        <taxon>Bacillales</taxon>
        <taxon>Anoxybacillaceae</taxon>
        <taxon>Anoxybacillus</taxon>
    </lineage>
</organism>
<gene>
    <name evidence="1" type="ORF">KN10_2189</name>
</gene>
<dbReference type="EMBL" id="BARH01000019">
    <property type="protein sequence ID" value="GAC91753.1"/>
    <property type="molecule type" value="Genomic_DNA"/>
</dbReference>
<comment type="caution">
    <text evidence="1">The sequence shown here is derived from an EMBL/GenBank/DDBJ whole genome shotgun (WGS) entry which is preliminary data.</text>
</comment>
<dbReference type="Proteomes" id="UP000013057">
    <property type="component" value="Unassembled WGS sequence"/>
</dbReference>
<reference evidence="2" key="1">
    <citation type="journal article" date="2013" name="Genome Announc.">
        <title>Draft Genome Sequence of a Thermophilic Member of the Bacillaceae, Anoxybacillus flavithermus Strain Kn10, Isolated from the Kan-nawa Hot Spring in Japan.</title>
        <authorList>
            <person name="Matsutani M."/>
            <person name="Shirakihara Y."/>
            <person name="Imada K."/>
            <person name="Yakushi T."/>
            <person name="Matsushita K."/>
        </authorList>
    </citation>
    <scope>NUCLEOTIDE SEQUENCE [LARGE SCALE GENOMIC DNA]</scope>
    <source>
        <strain evidence="2">NBRC 109594</strain>
    </source>
</reference>
<proteinExistence type="predicted"/>
<evidence type="ECO:0000313" key="1">
    <source>
        <dbReference type="EMBL" id="GAC91753.1"/>
    </source>
</evidence>
<evidence type="ECO:0000313" key="2">
    <source>
        <dbReference type="Proteomes" id="UP000013057"/>
    </source>
</evidence>
<sequence>MMEFVPLHSIYPKIYKYSIYILISDVYKTSMFMKIEEIQRKNEKIVIL</sequence>
<name>R4G1B7_9BACL</name>
<protein>
    <submittedName>
        <fullName evidence="1">Uncharacterized protein</fullName>
    </submittedName>
</protein>
<dbReference type="AlphaFoldDB" id="R4G1B7"/>
<accession>R4G1B7</accession>